<dbReference type="RefSeq" id="XP_008027250.1">
    <property type="nucleotide sequence ID" value="XM_008029059.1"/>
</dbReference>
<keyword evidence="1" id="KW-1133">Transmembrane helix</keyword>
<feature type="transmembrane region" description="Helical" evidence="1">
    <location>
        <begin position="156"/>
        <end position="178"/>
    </location>
</feature>
<evidence type="ECO:0000313" key="2">
    <source>
        <dbReference type="EMBL" id="EOA84670.1"/>
    </source>
</evidence>
<dbReference type="AlphaFoldDB" id="R0IHN4"/>
<sequence length="305" mass="32702">MGSGKTILLVLRVLAPLIALGLTGLGVWSRLIIVDARQRQSTIFAAIQSQPEAMALWRDFFKAILGGNVKILAAIGSTASASFLGIILVMATILLRMRVPSAVLIPLEFLCMCGMGAAFGLSLWFAVRLNSFTKVALNTGDSPELGRFVMLVKYSLGYVIAAATASLMYLITFIMGIVKARSHAQDSNRSCSFEPTASGLGMNHGYSDDYHGASVYDPEVGLTLDKADAAAWTRAQERESVGKDVGVQRVDSIESQKARMSFGSDYGSTVSLNLQKPEPAQVARPVRPWSVAHSSVKGDEVAHAM</sequence>
<organism evidence="2 3">
    <name type="scientific">Exserohilum turcicum (strain 28A)</name>
    <name type="common">Northern leaf blight fungus</name>
    <name type="synonym">Setosphaeria turcica</name>
    <dbReference type="NCBI Taxonomy" id="671987"/>
    <lineage>
        <taxon>Eukaryota</taxon>
        <taxon>Fungi</taxon>
        <taxon>Dikarya</taxon>
        <taxon>Ascomycota</taxon>
        <taxon>Pezizomycotina</taxon>
        <taxon>Dothideomycetes</taxon>
        <taxon>Pleosporomycetidae</taxon>
        <taxon>Pleosporales</taxon>
        <taxon>Pleosporineae</taxon>
        <taxon>Pleosporaceae</taxon>
        <taxon>Exserohilum</taxon>
    </lineage>
</organism>
<gene>
    <name evidence="2" type="ORF">SETTUDRAFT_136644</name>
</gene>
<evidence type="ECO:0000313" key="3">
    <source>
        <dbReference type="Proteomes" id="UP000016935"/>
    </source>
</evidence>
<keyword evidence="1" id="KW-0812">Transmembrane</keyword>
<feature type="transmembrane region" description="Helical" evidence="1">
    <location>
        <begin position="7"/>
        <end position="28"/>
    </location>
</feature>
<feature type="transmembrane region" description="Helical" evidence="1">
    <location>
        <begin position="71"/>
        <end position="95"/>
    </location>
</feature>
<accession>R0IHN4</accession>
<dbReference type="eggNOG" id="ENOG502RGWW">
    <property type="taxonomic scope" value="Eukaryota"/>
</dbReference>
<protein>
    <submittedName>
        <fullName evidence="2">Uncharacterized protein</fullName>
    </submittedName>
</protein>
<dbReference type="OrthoDB" id="3779192at2759"/>
<evidence type="ECO:0000256" key="1">
    <source>
        <dbReference type="SAM" id="Phobius"/>
    </source>
</evidence>
<reference evidence="2 3" key="2">
    <citation type="journal article" date="2013" name="PLoS Genet.">
        <title>Comparative genome structure, secondary metabolite, and effector coding capacity across Cochliobolus pathogens.</title>
        <authorList>
            <person name="Condon B.J."/>
            <person name="Leng Y."/>
            <person name="Wu D."/>
            <person name="Bushley K.E."/>
            <person name="Ohm R.A."/>
            <person name="Otillar R."/>
            <person name="Martin J."/>
            <person name="Schackwitz W."/>
            <person name="Grimwood J."/>
            <person name="MohdZainudin N."/>
            <person name="Xue C."/>
            <person name="Wang R."/>
            <person name="Manning V.A."/>
            <person name="Dhillon B."/>
            <person name="Tu Z.J."/>
            <person name="Steffenson B.J."/>
            <person name="Salamov A."/>
            <person name="Sun H."/>
            <person name="Lowry S."/>
            <person name="LaButti K."/>
            <person name="Han J."/>
            <person name="Copeland A."/>
            <person name="Lindquist E."/>
            <person name="Barry K."/>
            <person name="Schmutz J."/>
            <person name="Baker S.E."/>
            <person name="Ciuffetti L.M."/>
            <person name="Grigoriev I.V."/>
            <person name="Zhong S."/>
            <person name="Turgeon B.G."/>
        </authorList>
    </citation>
    <scope>NUCLEOTIDE SEQUENCE [LARGE SCALE GENOMIC DNA]</scope>
    <source>
        <strain evidence="3">28A</strain>
    </source>
</reference>
<keyword evidence="1" id="KW-0472">Membrane</keyword>
<feature type="transmembrane region" description="Helical" evidence="1">
    <location>
        <begin position="107"/>
        <end position="127"/>
    </location>
</feature>
<dbReference type="HOGENOM" id="CLU_868744_0_0_1"/>
<name>R0IHN4_EXST2</name>
<reference evidence="2 3" key="1">
    <citation type="journal article" date="2012" name="PLoS Pathog.">
        <title>Diverse lifestyles and strategies of plant pathogenesis encoded in the genomes of eighteen Dothideomycetes fungi.</title>
        <authorList>
            <person name="Ohm R.A."/>
            <person name="Feau N."/>
            <person name="Henrissat B."/>
            <person name="Schoch C.L."/>
            <person name="Horwitz B.A."/>
            <person name="Barry K.W."/>
            <person name="Condon B.J."/>
            <person name="Copeland A.C."/>
            <person name="Dhillon B."/>
            <person name="Glaser F."/>
            <person name="Hesse C.N."/>
            <person name="Kosti I."/>
            <person name="LaButti K."/>
            <person name="Lindquist E.A."/>
            <person name="Lucas S."/>
            <person name="Salamov A.A."/>
            <person name="Bradshaw R.E."/>
            <person name="Ciuffetti L."/>
            <person name="Hamelin R.C."/>
            <person name="Kema G.H.J."/>
            <person name="Lawrence C."/>
            <person name="Scott J.A."/>
            <person name="Spatafora J.W."/>
            <person name="Turgeon B.G."/>
            <person name="de Wit P.J.G.M."/>
            <person name="Zhong S."/>
            <person name="Goodwin S.B."/>
            <person name="Grigoriev I.V."/>
        </authorList>
    </citation>
    <scope>NUCLEOTIDE SEQUENCE [LARGE SCALE GENOMIC DNA]</scope>
    <source>
        <strain evidence="3">28A</strain>
    </source>
</reference>
<dbReference type="GeneID" id="19396371"/>
<dbReference type="Proteomes" id="UP000016935">
    <property type="component" value="Unassembled WGS sequence"/>
</dbReference>
<dbReference type="STRING" id="671987.R0IHN4"/>
<dbReference type="EMBL" id="KB908703">
    <property type="protein sequence ID" value="EOA84670.1"/>
    <property type="molecule type" value="Genomic_DNA"/>
</dbReference>
<proteinExistence type="predicted"/>
<keyword evidence="3" id="KW-1185">Reference proteome</keyword>